<keyword evidence="2" id="KW-1185">Reference proteome</keyword>
<dbReference type="SUPFAM" id="SSF52833">
    <property type="entry name" value="Thioredoxin-like"/>
    <property type="match status" value="1"/>
</dbReference>
<dbReference type="HOGENOM" id="CLU_033921_1_0_1"/>
<dbReference type="CDD" id="cd03062">
    <property type="entry name" value="TRX_Fd_Sucrase"/>
    <property type="match status" value="1"/>
</dbReference>
<dbReference type="InParanoid" id="Q6CLI4"/>
<dbReference type="AlphaFoldDB" id="Q6CLI4"/>
<dbReference type="eggNOG" id="ENOG502QT0V">
    <property type="taxonomic scope" value="Eukaryota"/>
</dbReference>
<accession>Q6CLI4</accession>
<evidence type="ECO:0000313" key="2">
    <source>
        <dbReference type="Proteomes" id="UP000000598"/>
    </source>
</evidence>
<dbReference type="PANTHER" id="PTHR31902:SF14">
    <property type="entry name" value="ACTIN PATCHES DISTAL PROTEIN 1"/>
    <property type="match status" value="1"/>
</dbReference>
<dbReference type="STRING" id="284590.Q6CLI4"/>
<dbReference type="KEGG" id="kla:KLLA0_F02772g"/>
<dbReference type="OMA" id="CTIKYPA"/>
<dbReference type="InterPro" id="IPR036249">
    <property type="entry name" value="Thioredoxin-like_sf"/>
</dbReference>
<proteinExistence type="predicted"/>
<dbReference type="InterPro" id="IPR009737">
    <property type="entry name" value="Aim32/Apd1-like"/>
</dbReference>
<sequence>MGLIKLLKGFSLQSEADSSATVEKIKEAIDVCDSSECTGDCVNEDADEKDALQKDEGIFAKLKIDHEQPLYGSSTTSKIHFIIPTSQTDWAHDACMEKPGSVQAVMQKWINANSDKYSDIESEGETIRCSVSSLPIDLLDIDVMKNTKNDVLIFPHFLKIKAVKSDLVAELLNEVVPLLLKNERGTLLAKDYIEEIKDNSFILLCSHRTRDKRCGITAPILEKHFNKHLQRHHLYRDNSDFRPGGCRVAYVNHVGGHKFAANVIIYLKKTHQLIWLGRVTPLHAEPLIECLIVPNEPKLPYPEKVRCVAKYKF</sequence>
<dbReference type="EMBL" id="CR382126">
    <property type="protein sequence ID" value="CAG97913.1"/>
    <property type="molecule type" value="Genomic_DNA"/>
</dbReference>
<dbReference type="Pfam" id="PF06999">
    <property type="entry name" value="Suc_Fer-like"/>
    <property type="match status" value="1"/>
</dbReference>
<dbReference type="FunCoup" id="Q6CLI4">
    <property type="interactions" value="58"/>
</dbReference>
<dbReference type="Proteomes" id="UP000000598">
    <property type="component" value="Chromosome F"/>
</dbReference>
<dbReference type="PaxDb" id="284590-Q6CLI4"/>
<dbReference type="PANTHER" id="PTHR31902">
    <property type="entry name" value="ACTIN PATCHES DISTAL PROTEIN 1"/>
    <property type="match status" value="1"/>
</dbReference>
<organism evidence="1 2">
    <name type="scientific">Kluyveromyces lactis (strain ATCC 8585 / CBS 2359 / DSM 70799 / NBRC 1267 / NRRL Y-1140 / WM37)</name>
    <name type="common">Yeast</name>
    <name type="synonym">Candida sphaerica</name>
    <dbReference type="NCBI Taxonomy" id="284590"/>
    <lineage>
        <taxon>Eukaryota</taxon>
        <taxon>Fungi</taxon>
        <taxon>Dikarya</taxon>
        <taxon>Ascomycota</taxon>
        <taxon>Saccharomycotina</taxon>
        <taxon>Saccharomycetes</taxon>
        <taxon>Saccharomycetales</taxon>
        <taxon>Saccharomycetaceae</taxon>
        <taxon>Kluyveromyces</taxon>
    </lineage>
</organism>
<gene>
    <name evidence="1" type="ORF">KLLA0_F02772g</name>
</gene>
<name>Q6CLI4_KLULA</name>
<protein>
    <submittedName>
        <fullName evidence="1">KLLA0F02772p</fullName>
    </submittedName>
</protein>
<evidence type="ECO:0000313" key="1">
    <source>
        <dbReference type="EMBL" id="CAG97913.1"/>
    </source>
</evidence>
<reference evidence="1 2" key="1">
    <citation type="journal article" date="2004" name="Nature">
        <title>Genome evolution in yeasts.</title>
        <authorList>
            <consortium name="Genolevures"/>
            <person name="Dujon B."/>
            <person name="Sherman D."/>
            <person name="Fischer G."/>
            <person name="Durrens P."/>
            <person name="Casaregola S."/>
            <person name="Lafontaine I."/>
            <person name="de Montigny J."/>
            <person name="Marck C."/>
            <person name="Neuveglise C."/>
            <person name="Talla E."/>
            <person name="Goffard N."/>
            <person name="Frangeul L."/>
            <person name="Aigle M."/>
            <person name="Anthouard V."/>
            <person name="Babour A."/>
            <person name="Barbe V."/>
            <person name="Barnay S."/>
            <person name="Blanchin S."/>
            <person name="Beckerich J.M."/>
            <person name="Beyne E."/>
            <person name="Bleykasten C."/>
            <person name="Boisrame A."/>
            <person name="Boyer J."/>
            <person name="Cattolico L."/>
            <person name="Confanioleri F."/>
            <person name="de Daruvar A."/>
            <person name="Despons L."/>
            <person name="Fabre E."/>
            <person name="Fairhead C."/>
            <person name="Ferry-Dumazet H."/>
            <person name="Groppi A."/>
            <person name="Hantraye F."/>
            <person name="Hennequin C."/>
            <person name="Jauniaux N."/>
            <person name="Joyet P."/>
            <person name="Kachouri R."/>
            <person name="Kerrest A."/>
            <person name="Koszul R."/>
            <person name="Lemaire M."/>
            <person name="Lesur I."/>
            <person name="Ma L."/>
            <person name="Muller H."/>
            <person name="Nicaud J.M."/>
            <person name="Nikolski M."/>
            <person name="Oztas S."/>
            <person name="Ozier-Kalogeropoulos O."/>
            <person name="Pellenz S."/>
            <person name="Potier S."/>
            <person name="Richard G.F."/>
            <person name="Straub M.L."/>
            <person name="Suleau A."/>
            <person name="Swennene D."/>
            <person name="Tekaia F."/>
            <person name="Wesolowski-Louvel M."/>
            <person name="Westhof E."/>
            <person name="Wirth B."/>
            <person name="Zeniou-Meyer M."/>
            <person name="Zivanovic I."/>
            <person name="Bolotin-Fukuhara M."/>
            <person name="Thierry A."/>
            <person name="Bouchier C."/>
            <person name="Caudron B."/>
            <person name="Scarpelli C."/>
            <person name="Gaillardin C."/>
            <person name="Weissenbach J."/>
            <person name="Wincker P."/>
            <person name="Souciet J.L."/>
        </authorList>
    </citation>
    <scope>NUCLEOTIDE SEQUENCE [LARGE SCALE GENOMIC DNA]</scope>
    <source>
        <strain evidence="2">ATCC 8585 / CBS 2359 / DSM 70799 / NBRC 1267 / NRRL Y-1140 / WM37</strain>
    </source>
</reference>
<dbReference type="Gene3D" id="3.40.30.10">
    <property type="entry name" value="Glutaredoxin"/>
    <property type="match status" value="1"/>
</dbReference>